<evidence type="ECO:0000256" key="3">
    <source>
        <dbReference type="ARBA" id="ARBA00023163"/>
    </source>
</evidence>
<dbReference type="Pfam" id="PF01638">
    <property type="entry name" value="HxlR"/>
    <property type="match status" value="1"/>
</dbReference>
<sequence>MSKEEPTQLANTIPNRPVMNNHYIEVSYIIIRELCTCPLEIVHDIIKGKWKTMIIYQLKNGNTSLAQLERDIEGITQKMLLQHLRELQSCAIVDKIKTEGYPLHVEYFLTDRGRKLLEAVLIMQEIGIEFMVEWGQTDLLDRKGINYKK</sequence>
<dbReference type="SUPFAM" id="SSF46785">
    <property type="entry name" value="Winged helix' DNA-binding domain"/>
    <property type="match status" value="1"/>
</dbReference>
<evidence type="ECO:0000256" key="1">
    <source>
        <dbReference type="ARBA" id="ARBA00023015"/>
    </source>
</evidence>
<protein>
    <submittedName>
        <fullName evidence="5">Winged helix-turn-helix transcriptional regulator</fullName>
    </submittedName>
</protein>
<dbReference type="RefSeq" id="WP_402872975.1">
    <property type="nucleotide sequence ID" value="NZ_JBIYSL010000001.1"/>
</dbReference>
<organism evidence="5 6">
    <name type="scientific">Paenibacillus illinoisensis</name>
    <dbReference type="NCBI Taxonomy" id="59845"/>
    <lineage>
        <taxon>Bacteria</taxon>
        <taxon>Bacillati</taxon>
        <taxon>Bacillota</taxon>
        <taxon>Bacilli</taxon>
        <taxon>Bacillales</taxon>
        <taxon>Paenibacillaceae</taxon>
        <taxon>Paenibacillus</taxon>
    </lineage>
</organism>
<dbReference type="InterPro" id="IPR036390">
    <property type="entry name" value="WH_DNA-bd_sf"/>
</dbReference>
<keyword evidence="6" id="KW-1185">Reference proteome</keyword>
<proteinExistence type="predicted"/>
<dbReference type="EMBL" id="JBIYSL010000001">
    <property type="protein sequence ID" value="MFK0522060.1"/>
    <property type="molecule type" value="Genomic_DNA"/>
</dbReference>
<evidence type="ECO:0000313" key="6">
    <source>
        <dbReference type="Proteomes" id="UP001618531"/>
    </source>
</evidence>
<evidence type="ECO:0000313" key="5">
    <source>
        <dbReference type="EMBL" id="MFK0522060.1"/>
    </source>
</evidence>
<keyword evidence="3" id="KW-0804">Transcription</keyword>
<dbReference type="PROSITE" id="PS51118">
    <property type="entry name" value="HTH_HXLR"/>
    <property type="match status" value="1"/>
</dbReference>
<dbReference type="Proteomes" id="UP001618531">
    <property type="component" value="Unassembled WGS sequence"/>
</dbReference>
<keyword evidence="2" id="KW-0238">DNA-binding</keyword>
<evidence type="ECO:0000259" key="4">
    <source>
        <dbReference type="PROSITE" id="PS51118"/>
    </source>
</evidence>
<keyword evidence="1" id="KW-0805">Transcription regulation</keyword>
<dbReference type="PANTHER" id="PTHR33204:SF29">
    <property type="entry name" value="TRANSCRIPTIONAL REGULATOR"/>
    <property type="match status" value="1"/>
</dbReference>
<reference evidence="5 6" key="1">
    <citation type="submission" date="2024-11" db="EMBL/GenBank/DDBJ databases">
        <title>Identification and Characterization of a Novel Fosfomycin Bacillithiol Transferase FosB8 in Paenibacillus illinoisensis.</title>
        <authorList>
            <person name="Lu W."/>
        </authorList>
    </citation>
    <scope>NUCLEOTIDE SEQUENCE [LARGE SCALE GENOMIC DNA]</scope>
    <source>
        <strain evidence="5 6">WP77</strain>
    </source>
</reference>
<gene>
    <name evidence="5" type="ORF">ACINKY_07575</name>
</gene>
<feature type="domain" description="HTH hxlR-type" evidence="4">
    <location>
        <begin position="37"/>
        <end position="135"/>
    </location>
</feature>
<accession>A0ABW8HQY1</accession>
<dbReference type="InterPro" id="IPR002577">
    <property type="entry name" value="HTH_HxlR"/>
</dbReference>
<dbReference type="InterPro" id="IPR036388">
    <property type="entry name" value="WH-like_DNA-bd_sf"/>
</dbReference>
<dbReference type="Gene3D" id="1.10.10.10">
    <property type="entry name" value="Winged helix-like DNA-binding domain superfamily/Winged helix DNA-binding domain"/>
    <property type="match status" value="1"/>
</dbReference>
<name>A0ABW8HQY1_9BACL</name>
<comment type="caution">
    <text evidence="5">The sequence shown here is derived from an EMBL/GenBank/DDBJ whole genome shotgun (WGS) entry which is preliminary data.</text>
</comment>
<evidence type="ECO:0000256" key="2">
    <source>
        <dbReference type="ARBA" id="ARBA00023125"/>
    </source>
</evidence>
<dbReference type="PANTHER" id="PTHR33204">
    <property type="entry name" value="TRANSCRIPTIONAL REGULATOR, MARR FAMILY"/>
    <property type="match status" value="1"/>
</dbReference>